<keyword evidence="2" id="KW-0058">Aromatic hydrocarbons catabolism</keyword>
<dbReference type="InterPro" id="IPR000014">
    <property type="entry name" value="PAS"/>
</dbReference>
<dbReference type="InterPro" id="IPR058031">
    <property type="entry name" value="AAA_lid_NorR"/>
</dbReference>
<dbReference type="Pfam" id="PF18024">
    <property type="entry name" value="HTH_50"/>
    <property type="match status" value="1"/>
</dbReference>
<dbReference type="GO" id="GO:0005524">
    <property type="term" value="F:ATP binding"/>
    <property type="evidence" value="ECO:0007669"/>
    <property type="project" value="UniProtKB-KW"/>
</dbReference>
<proteinExistence type="predicted"/>
<dbReference type="SUPFAM" id="SSF52540">
    <property type="entry name" value="P-loop containing nucleoside triphosphate hydrolases"/>
    <property type="match status" value="1"/>
</dbReference>
<keyword evidence="3" id="KW-0067">ATP-binding</keyword>
<dbReference type="GO" id="GO:0006355">
    <property type="term" value="P:regulation of DNA-templated transcription"/>
    <property type="evidence" value="ECO:0007669"/>
    <property type="project" value="InterPro"/>
</dbReference>
<reference evidence="8 9" key="1">
    <citation type="submission" date="2017-02" db="EMBL/GenBank/DDBJ databases">
        <authorList>
            <person name="Peterson S.W."/>
        </authorList>
    </citation>
    <scope>NUCLEOTIDE SEQUENCE [LARGE SCALE GENOMIC DNA]</scope>
    <source>
        <strain evidence="8 9">M1</strain>
    </source>
</reference>
<name>A0A1T5MAQ2_9FIRM</name>
<dbReference type="SUPFAM" id="SSF46689">
    <property type="entry name" value="Homeodomain-like"/>
    <property type="match status" value="1"/>
</dbReference>
<dbReference type="PROSITE" id="PS00675">
    <property type="entry name" value="SIGMA54_INTERACT_1"/>
    <property type="match status" value="1"/>
</dbReference>
<dbReference type="InterPro" id="IPR002912">
    <property type="entry name" value="ACT_dom"/>
</dbReference>
<dbReference type="InterPro" id="IPR002078">
    <property type="entry name" value="Sigma_54_int"/>
</dbReference>
<dbReference type="AlphaFoldDB" id="A0A1T5MAQ2"/>
<dbReference type="InterPro" id="IPR025943">
    <property type="entry name" value="Sigma_54_int_dom_ATP-bd_2"/>
</dbReference>
<evidence type="ECO:0000256" key="3">
    <source>
        <dbReference type="ARBA" id="ARBA00022840"/>
    </source>
</evidence>
<dbReference type="PANTHER" id="PTHR32071:SF57">
    <property type="entry name" value="C4-DICARBOXYLATE TRANSPORT TRANSCRIPTIONAL REGULATORY PROTEIN DCTD"/>
    <property type="match status" value="1"/>
</dbReference>
<dbReference type="RefSeq" id="WP_079494522.1">
    <property type="nucleotide sequence ID" value="NZ_FUZT01000012.1"/>
</dbReference>
<evidence type="ECO:0000259" key="7">
    <source>
        <dbReference type="PROSITE" id="PS51671"/>
    </source>
</evidence>
<keyword evidence="1" id="KW-0547">Nucleotide-binding</keyword>
<dbReference type="OrthoDB" id="9803970at2"/>
<dbReference type="PROSITE" id="PS51671">
    <property type="entry name" value="ACT"/>
    <property type="match status" value="1"/>
</dbReference>
<dbReference type="Gene3D" id="3.30.450.20">
    <property type="entry name" value="PAS domain"/>
    <property type="match status" value="1"/>
</dbReference>
<keyword evidence="9" id="KW-1185">Reference proteome</keyword>
<dbReference type="CDD" id="cd00009">
    <property type="entry name" value="AAA"/>
    <property type="match status" value="1"/>
</dbReference>
<feature type="domain" description="Sigma-54 factor interaction" evidence="6">
    <location>
        <begin position="209"/>
        <end position="438"/>
    </location>
</feature>
<dbReference type="InterPro" id="IPR035965">
    <property type="entry name" value="PAS-like_dom_sf"/>
</dbReference>
<evidence type="ECO:0000256" key="1">
    <source>
        <dbReference type="ARBA" id="ARBA00022741"/>
    </source>
</evidence>
<dbReference type="Pfam" id="PF00158">
    <property type="entry name" value="Sigma54_activat"/>
    <property type="match status" value="1"/>
</dbReference>
<keyword evidence="4" id="KW-0010">Activator</keyword>
<evidence type="ECO:0000256" key="2">
    <source>
        <dbReference type="ARBA" id="ARBA00022797"/>
    </source>
</evidence>
<dbReference type="PANTHER" id="PTHR32071">
    <property type="entry name" value="TRANSCRIPTIONAL REGULATORY PROTEIN"/>
    <property type="match status" value="1"/>
</dbReference>
<dbReference type="SUPFAM" id="SSF55021">
    <property type="entry name" value="ACT-like"/>
    <property type="match status" value="1"/>
</dbReference>
<organism evidence="8 9">
    <name type="scientific">Maledivibacter halophilus</name>
    <dbReference type="NCBI Taxonomy" id="36842"/>
    <lineage>
        <taxon>Bacteria</taxon>
        <taxon>Bacillati</taxon>
        <taxon>Bacillota</taxon>
        <taxon>Clostridia</taxon>
        <taxon>Peptostreptococcales</taxon>
        <taxon>Caminicellaceae</taxon>
        <taxon>Maledivibacter</taxon>
    </lineage>
</organism>
<dbReference type="CDD" id="cd00130">
    <property type="entry name" value="PAS"/>
    <property type="match status" value="1"/>
</dbReference>
<dbReference type="STRING" id="36842.SAMN02194393_04306"/>
<dbReference type="NCBIfam" id="TIGR04381">
    <property type="entry name" value="HTH_TypR"/>
    <property type="match status" value="1"/>
</dbReference>
<evidence type="ECO:0000259" key="6">
    <source>
        <dbReference type="PROSITE" id="PS50045"/>
    </source>
</evidence>
<dbReference type="InterPro" id="IPR030828">
    <property type="entry name" value="HTH_TyrR"/>
</dbReference>
<dbReference type="Gene3D" id="3.40.50.300">
    <property type="entry name" value="P-loop containing nucleotide triphosphate hydrolases"/>
    <property type="match status" value="1"/>
</dbReference>
<dbReference type="SUPFAM" id="SSF55785">
    <property type="entry name" value="PYP-like sensor domain (PAS domain)"/>
    <property type="match status" value="1"/>
</dbReference>
<dbReference type="Gene3D" id="1.10.10.60">
    <property type="entry name" value="Homeodomain-like"/>
    <property type="match status" value="1"/>
</dbReference>
<dbReference type="Gene3D" id="1.10.8.60">
    <property type="match status" value="1"/>
</dbReference>
<dbReference type="Gene3D" id="3.30.70.260">
    <property type="match status" value="1"/>
</dbReference>
<dbReference type="InterPro" id="IPR025662">
    <property type="entry name" value="Sigma_54_int_dom_ATP-bd_1"/>
</dbReference>
<evidence type="ECO:0000313" key="9">
    <source>
        <dbReference type="Proteomes" id="UP000190285"/>
    </source>
</evidence>
<sequence>MKDYIRFEIITEDRVGMAYKVLEVFYKNNLSIDSLEVFPNKCNVKFKWIDKEILDTLLDEFYKTDGIISVKKTELLNYEIDEKKLCTVINAVEKGIIAVNKNLKIEIFNYYCEEYFNIEKEKVLGQDIRKFFYNKPNIIKLIKDVQEFENVKLKIENDGEENLYLISLKTINDDENKNHGFVISIKDFDGAMKIANAVLQNDGGAFRKIIGNSPKIQRVKEMILAVAKSDSSILLRGESGTGKELFAKAVYELSDRSDKEFIVLNCAAIPDSLIESELFGFEKGSFTGALTGKEGLFKMADGGTLFLDEVGELSMAMQAKLLRVLQDGTIRKLGGIEEEQVDVRIIAATNRDLEKMVETNEFRGDLYYRLNVIPIFIPKLNERVEDIPHLTNYFTNKFNIKYGKNVKHIDSEFINQLMNHKWKGNVRELKNVIERSMLFCRGSVLKGYNIPVYSKTGINFKYNDSPFDKNDKLKVIINRVEKQIIRDVLKESKSIRKAAKKLGVSHTTVINKMNKYNLKDHCKE</sequence>
<dbReference type="SMART" id="SM00382">
    <property type="entry name" value="AAA"/>
    <property type="match status" value="1"/>
</dbReference>
<dbReference type="InterPro" id="IPR045865">
    <property type="entry name" value="ACT-like_dom_sf"/>
</dbReference>
<dbReference type="GO" id="GO:0003677">
    <property type="term" value="F:DNA binding"/>
    <property type="evidence" value="ECO:0007669"/>
    <property type="project" value="UniProtKB-KW"/>
</dbReference>
<dbReference type="PROSITE" id="PS50045">
    <property type="entry name" value="SIGMA54_INTERACT_4"/>
    <property type="match status" value="1"/>
</dbReference>
<evidence type="ECO:0000313" key="8">
    <source>
        <dbReference type="EMBL" id="SKC84939.1"/>
    </source>
</evidence>
<evidence type="ECO:0000256" key="4">
    <source>
        <dbReference type="ARBA" id="ARBA00023159"/>
    </source>
</evidence>
<dbReference type="InterPro" id="IPR003593">
    <property type="entry name" value="AAA+_ATPase"/>
</dbReference>
<feature type="domain" description="ACT" evidence="7">
    <location>
        <begin position="6"/>
        <end position="75"/>
    </location>
</feature>
<dbReference type="InterPro" id="IPR027417">
    <property type="entry name" value="P-loop_NTPase"/>
</dbReference>
<dbReference type="Pfam" id="PF25601">
    <property type="entry name" value="AAA_lid_14"/>
    <property type="match status" value="1"/>
</dbReference>
<accession>A0A1T5MAQ2</accession>
<dbReference type="Pfam" id="PF13426">
    <property type="entry name" value="PAS_9"/>
    <property type="match status" value="1"/>
</dbReference>
<dbReference type="EMBL" id="FUZT01000012">
    <property type="protein sequence ID" value="SKC84939.1"/>
    <property type="molecule type" value="Genomic_DNA"/>
</dbReference>
<dbReference type="PROSITE" id="PS00676">
    <property type="entry name" value="SIGMA54_INTERACT_2"/>
    <property type="match status" value="1"/>
</dbReference>
<dbReference type="InterPro" id="IPR009057">
    <property type="entry name" value="Homeodomain-like_sf"/>
</dbReference>
<evidence type="ECO:0000256" key="5">
    <source>
        <dbReference type="ARBA" id="ARBA00029500"/>
    </source>
</evidence>
<dbReference type="Proteomes" id="UP000190285">
    <property type="component" value="Unassembled WGS sequence"/>
</dbReference>
<protein>
    <recommendedName>
        <fullName evidence="5">HTH-type transcriptional regulatory protein TyrR</fullName>
    </recommendedName>
</protein>
<gene>
    <name evidence="8" type="ORF">SAMN02194393_04306</name>
</gene>
<dbReference type="FunFam" id="3.40.50.300:FF:000006">
    <property type="entry name" value="DNA-binding transcriptional regulator NtrC"/>
    <property type="match status" value="1"/>
</dbReference>